<keyword evidence="2 5" id="KW-0812">Transmembrane</keyword>
<evidence type="ECO:0000256" key="1">
    <source>
        <dbReference type="ARBA" id="ARBA00004141"/>
    </source>
</evidence>
<feature type="transmembrane region" description="Helical" evidence="5">
    <location>
        <begin position="150"/>
        <end position="173"/>
    </location>
</feature>
<protein>
    <recommendedName>
        <fullName evidence="8">RTA1 domain-containing protein</fullName>
    </recommendedName>
</protein>
<evidence type="ECO:0000256" key="2">
    <source>
        <dbReference type="ARBA" id="ARBA00022692"/>
    </source>
</evidence>
<evidence type="ECO:0008006" key="8">
    <source>
        <dbReference type="Google" id="ProtNLM"/>
    </source>
</evidence>
<dbReference type="eggNOG" id="ENOG502SJTT">
    <property type="taxonomic scope" value="Eukaryota"/>
</dbReference>
<dbReference type="HOGENOM" id="CLU_033465_0_1_1"/>
<comment type="caution">
    <text evidence="6">The sequence shown here is derived from an EMBL/GenBank/DDBJ whole genome shotgun (WGS) entry which is preliminary data.</text>
</comment>
<comment type="subcellular location">
    <subcellularLocation>
        <location evidence="1">Membrane</location>
        <topology evidence="1">Multi-pass membrane protein</topology>
    </subcellularLocation>
</comment>
<feature type="transmembrane region" description="Helical" evidence="5">
    <location>
        <begin position="15"/>
        <end position="33"/>
    </location>
</feature>
<proteinExistence type="predicted"/>
<dbReference type="AlphaFoldDB" id="W9YBG9"/>
<organism evidence="6 7">
    <name type="scientific">Capronia epimyces CBS 606.96</name>
    <dbReference type="NCBI Taxonomy" id="1182542"/>
    <lineage>
        <taxon>Eukaryota</taxon>
        <taxon>Fungi</taxon>
        <taxon>Dikarya</taxon>
        <taxon>Ascomycota</taxon>
        <taxon>Pezizomycotina</taxon>
        <taxon>Eurotiomycetes</taxon>
        <taxon>Chaetothyriomycetidae</taxon>
        <taxon>Chaetothyriales</taxon>
        <taxon>Herpotrichiellaceae</taxon>
        <taxon>Capronia</taxon>
    </lineage>
</organism>
<evidence type="ECO:0000313" key="7">
    <source>
        <dbReference type="Proteomes" id="UP000019478"/>
    </source>
</evidence>
<keyword evidence="4 5" id="KW-0472">Membrane</keyword>
<feature type="transmembrane region" description="Helical" evidence="5">
    <location>
        <begin position="40"/>
        <end position="60"/>
    </location>
</feature>
<evidence type="ECO:0000256" key="5">
    <source>
        <dbReference type="SAM" id="Phobius"/>
    </source>
</evidence>
<gene>
    <name evidence="6" type="ORF">A1O3_03952</name>
</gene>
<keyword evidence="7" id="KW-1185">Reference proteome</keyword>
<sequence>MAIEKSLYAYSPSHVLPIVFAALVGASLVVHILQNYRYRYWRITFFMFWGGAVFTTGWIVRCISTYHPGQLGLFIAQAVCIYGGPPIYSAAEYNILGRLMHYLPMHAPLNPSRVLYFFLYLGIVVEAVTAAGAARLAAARDDISLYQSGAVLISVGLVLQAVIECLFMGMVAWLHRRCVLSGMLAPNVRTICIMLYGTSTLILLRCVYRAIEAFSTIASPTSCLGLCRAILWHEWYVFAFEAAPMVLYTYWLNIIHPGRFLPRQSTRYLDPDGRTERDGPGWIESRATWWTFFDPFDLRGRAKGQLHHEAFWLQPEKWLVCSDTSYAQRSFAKSRPAWLP</sequence>
<feature type="transmembrane region" description="Helical" evidence="5">
    <location>
        <begin position="193"/>
        <end position="211"/>
    </location>
</feature>
<evidence type="ECO:0000256" key="3">
    <source>
        <dbReference type="ARBA" id="ARBA00022989"/>
    </source>
</evidence>
<keyword evidence="3 5" id="KW-1133">Transmembrane helix</keyword>
<dbReference type="Proteomes" id="UP000019478">
    <property type="component" value="Unassembled WGS sequence"/>
</dbReference>
<dbReference type="InterPro" id="IPR007568">
    <property type="entry name" value="RTA1"/>
</dbReference>
<accession>W9YBG9</accession>
<dbReference type="EMBL" id="AMGY01000003">
    <property type="protein sequence ID" value="EXJ86995.1"/>
    <property type="molecule type" value="Genomic_DNA"/>
</dbReference>
<dbReference type="PANTHER" id="PTHR31465:SF13">
    <property type="entry name" value="RTA1 DOMAIN PROTEIN-RELATED"/>
    <property type="match status" value="1"/>
</dbReference>
<dbReference type="GeneID" id="19168074"/>
<feature type="transmembrane region" description="Helical" evidence="5">
    <location>
        <begin position="235"/>
        <end position="255"/>
    </location>
</feature>
<dbReference type="Pfam" id="PF04479">
    <property type="entry name" value="RTA1"/>
    <property type="match status" value="1"/>
</dbReference>
<name>W9YBG9_9EURO</name>
<dbReference type="RefSeq" id="XP_007732274.1">
    <property type="nucleotide sequence ID" value="XM_007734084.1"/>
</dbReference>
<dbReference type="PANTHER" id="PTHR31465">
    <property type="entry name" value="PROTEIN RTA1-RELATED"/>
    <property type="match status" value="1"/>
</dbReference>
<dbReference type="GO" id="GO:0016020">
    <property type="term" value="C:membrane"/>
    <property type="evidence" value="ECO:0007669"/>
    <property type="project" value="UniProtKB-SubCell"/>
</dbReference>
<evidence type="ECO:0000313" key="6">
    <source>
        <dbReference type="EMBL" id="EXJ86995.1"/>
    </source>
</evidence>
<evidence type="ECO:0000256" key="4">
    <source>
        <dbReference type="ARBA" id="ARBA00023136"/>
    </source>
</evidence>
<dbReference type="OrthoDB" id="3358017at2759"/>
<reference evidence="6 7" key="1">
    <citation type="submission" date="2013-03" db="EMBL/GenBank/DDBJ databases">
        <title>The Genome Sequence of Capronia epimyces CBS 606.96.</title>
        <authorList>
            <consortium name="The Broad Institute Genomics Platform"/>
            <person name="Cuomo C."/>
            <person name="de Hoog S."/>
            <person name="Gorbushina A."/>
            <person name="Walker B."/>
            <person name="Young S.K."/>
            <person name="Zeng Q."/>
            <person name="Gargeya S."/>
            <person name="Fitzgerald M."/>
            <person name="Haas B."/>
            <person name="Abouelleil A."/>
            <person name="Allen A.W."/>
            <person name="Alvarado L."/>
            <person name="Arachchi H.M."/>
            <person name="Berlin A.M."/>
            <person name="Chapman S.B."/>
            <person name="Gainer-Dewar J."/>
            <person name="Goldberg J."/>
            <person name="Griggs A."/>
            <person name="Gujja S."/>
            <person name="Hansen M."/>
            <person name="Howarth C."/>
            <person name="Imamovic A."/>
            <person name="Ireland A."/>
            <person name="Larimer J."/>
            <person name="McCowan C."/>
            <person name="Murphy C."/>
            <person name="Pearson M."/>
            <person name="Poon T.W."/>
            <person name="Priest M."/>
            <person name="Roberts A."/>
            <person name="Saif S."/>
            <person name="Shea T."/>
            <person name="Sisk P."/>
            <person name="Sykes S."/>
            <person name="Wortman J."/>
            <person name="Nusbaum C."/>
            <person name="Birren B."/>
        </authorList>
    </citation>
    <scope>NUCLEOTIDE SEQUENCE [LARGE SCALE GENOMIC DNA]</scope>
    <source>
        <strain evidence="6 7">CBS 606.96</strain>
    </source>
</reference>
<feature type="transmembrane region" description="Helical" evidence="5">
    <location>
        <begin position="114"/>
        <end position="138"/>
    </location>
</feature>